<sequence>MRPPAAITVIVPGFDVAPYAPAALTSLRAQTRHDFIAVLVDDGSTDETGAMFDTVASEDNRFRVVHHDLRRGLSAARNTGLDLVTTPFVGFLDADDVLDPHALATLVGSLERTGSDLAVGAYVRLRPDDAGRYVSGEVQPWVAAATDPARQRATLESHPDVANNIVAWSKVTRAEMWRDLRFPAGKAYEDQVVAQLLYTRARAFDVVPDVVVQWRVRAEGTSITQRREALPVLRDYLEALAGGLAVLDASGATAAAASRVALMFSLDLPPLVQIARDHPDPRYRTLLGATVRALAPRTDVPLDVRPALSW</sequence>
<evidence type="ECO:0000259" key="1">
    <source>
        <dbReference type="Pfam" id="PF00535"/>
    </source>
</evidence>
<gene>
    <name evidence="2" type="ORF">ACFQZV_07405</name>
</gene>
<organism evidence="2 3">
    <name type="scientific">Microbacterium koreense</name>
    <dbReference type="NCBI Taxonomy" id="323761"/>
    <lineage>
        <taxon>Bacteria</taxon>
        <taxon>Bacillati</taxon>
        <taxon>Actinomycetota</taxon>
        <taxon>Actinomycetes</taxon>
        <taxon>Micrococcales</taxon>
        <taxon>Microbacteriaceae</taxon>
        <taxon>Microbacterium</taxon>
    </lineage>
</organism>
<dbReference type="Pfam" id="PF00535">
    <property type="entry name" value="Glycos_transf_2"/>
    <property type="match status" value="1"/>
</dbReference>
<reference evidence="3" key="1">
    <citation type="journal article" date="2019" name="Int. J. Syst. Evol. Microbiol.">
        <title>The Global Catalogue of Microorganisms (GCM) 10K type strain sequencing project: providing services to taxonomists for standard genome sequencing and annotation.</title>
        <authorList>
            <consortium name="The Broad Institute Genomics Platform"/>
            <consortium name="The Broad Institute Genome Sequencing Center for Infectious Disease"/>
            <person name="Wu L."/>
            <person name="Ma J."/>
        </authorList>
    </citation>
    <scope>NUCLEOTIDE SEQUENCE [LARGE SCALE GENOMIC DNA]</scope>
    <source>
        <strain evidence="3">CCUG 50754</strain>
    </source>
</reference>
<name>A0ABW2ZSB1_9MICO</name>
<dbReference type="PANTHER" id="PTHR22916">
    <property type="entry name" value="GLYCOSYLTRANSFERASE"/>
    <property type="match status" value="1"/>
</dbReference>
<accession>A0ABW2ZSB1</accession>
<evidence type="ECO:0000313" key="3">
    <source>
        <dbReference type="Proteomes" id="UP001597042"/>
    </source>
</evidence>
<dbReference type="SUPFAM" id="SSF53448">
    <property type="entry name" value="Nucleotide-diphospho-sugar transferases"/>
    <property type="match status" value="1"/>
</dbReference>
<dbReference type="Gene3D" id="3.90.550.10">
    <property type="entry name" value="Spore Coat Polysaccharide Biosynthesis Protein SpsA, Chain A"/>
    <property type="match status" value="1"/>
</dbReference>
<protein>
    <submittedName>
        <fullName evidence="2">Glycosyltransferase family 2 protein</fullName>
    </submittedName>
</protein>
<dbReference type="InterPro" id="IPR029044">
    <property type="entry name" value="Nucleotide-diphossugar_trans"/>
</dbReference>
<evidence type="ECO:0000313" key="2">
    <source>
        <dbReference type="EMBL" id="MFD0781126.1"/>
    </source>
</evidence>
<keyword evidence="3" id="KW-1185">Reference proteome</keyword>
<dbReference type="EMBL" id="JBHTIM010000001">
    <property type="protein sequence ID" value="MFD0781126.1"/>
    <property type="molecule type" value="Genomic_DNA"/>
</dbReference>
<proteinExistence type="predicted"/>
<feature type="domain" description="Glycosyltransferase 2-like" evidence="1">
    <location>
        <begin position="8"/>
        <end position="130"/>
    </location>
</feature>
<dbReference type="PANTHER" id="PTHR22916:SF3">
    <property type="entry name" value="UDP-GLCNAC:BETAGAL BETA-1,3-N-ACETYLGLUCOSAMINYLTRANSFERASE-LIKE PROTEIN 1"/>
    <property type="match status" value="1"/>
</dbReference>
<dbReference type="RefSeq" id="WP_378750184.1">
    <property type="nucleotide sequence ID" value="NZ_JBHSSV010000002.1"/>
</dbReference>
<dbReference type="Proteomes" id="UP001597042">
    <property type="component" value="Unassembled WGS sequence"/>
</dbReference>
<comment type="caution">
    <text evidence="2">The sequence shown here is derived from an EMBL/GenBank/DDBJ whole genome shotgun (WGS) entry which is preliminary data.</text>
</comment>
<dbReference type="InterPro" id="IPR001173">
    <property type="entry name" value="Glyco_trans_2-like"/>
</dbReference>
<dbReference type="CDD" id="cd00761">
    <property type="entry name" value="Glyco_tranf_GTA_type"/>
    <property type="match status" value="1"/>
</dbReference>